<evidence type="ECO:0000313" key="1">
    <source>
        <dbReference type="EMBL" id="CDW86529.1"/>
    </source>
</evidence>
<dbReference type="InParanoid" id="A0A078AWJ7"/>
<accession>A0A078AWJ7</accession>
<sequence>MLRTQYLLNKENYIHLNLQLKIFTRAIIHKEVQQQTAIIVLDQKLETLNSQIQDQQKEEPYQQQKQIQVGGAISAQNPQSVLIRDCQFIQNQAILMNDQQTQSSLKGSGGAIYYTCNQDIQNCLMKFEEHNNMVMILLALHKNQDL</sequence>
<dbReference type="AlphaFoldDB" id="A0A078AWJ7"/>
<dbReference type="Proteomes" id="UP000039865">
    <property type="component" value="Unassembled WGS sequence"/>
</dbReference>
<proteinExistence type="predicted"/>
<keyword evidence="2" id="KW-1185">Reference proteome</keyword>
<organism evidence="1 2">
    <name type="scientific">Stylonychia lemnae</name>
    <name type="common">Ciliate</name>
    <dbReference type="NCBI Taxonomy" id="5949"/>
    <lineage>
        <taxon>Eukaryota</taxon>
        <taxon>Sar</taxon>
        <taxon>Alveolata</taxon>
        <taxon>Ciliophora</taxon>
        <taxon>Intramacronucleata</taxon>
        <taxon>Spirotrichea</taxon>
        <taxon>Stichotrichia</taxon>
        <taxon>Sporadotrichida</taxon>
        <taxon>Oxytrichidae</taxon>
        <taxon>Stylonychinae</taxon>
        <taxon>Stylonychia</taxon>
    </lineage>
</organism>
<protein>
    <submittedName>
        <fullName evidence="1">Uncharacterized protein</fullName>
    </submittedName>
</protein>
<evidence type="ECO:0000313" key="2">
    <source>
        <dbReference type="Proteomes" id="UP000039865"/>
    </source>
</evidence>
<dbReference type="OrthoDB" id="5970941at2759"/>
<name>A0A078AWJ7_STYLE</name>
<dbReference type="EMBL" id="CCKQ01014736">
    <property type="protein sequence ID" value="CDW86529.1"/>
    <property type="molecule type" value="Genomic_DNA"/>
</dbReference>
<reference evidence="1 2" key="1">
    <citation type="submission" date="2014-06" db="EMBL/GenBank/DDBJ databases">
        <authorList>
            <person name="Swart Estienne"/>
        </authorList>
    </citation>
    <scope>NUCLEOTIDE SEQUENCE [LARGE SCALE GENOMIC DNA]</scope>
    <source>
        <strain evidence="1 2">130c</strain>
    </source>
</reference>
<gene>
    <name evidence="1" type="primary">Contig7405.g7917</name>
    <name evidence="1" type="ORF">STYLEM_15624</name>
</gene>